<reference evidence="2 3" key="1">
    <citation type="submission" date="2024-08" db="EMBL/GenBank/DDBJ databases">
        <authorList>
            <person name="Cucini C."/>
            <person name="Frati F."/>
        </authorList>
    </citation>
    <scope>NUCLEOTIDE SEQUENCE [LARGE SCALE GENOMIC DNA]</scope>
</reference>
<gene>
    <name evidence="2" type="ORF">ODALV1_LOCUS3149</name>
</gene>
<evidence type="ECO:0000256" key="1">
    <source>
        <dbReference type="SAM" id="MobiDB-lite"/>
    </source>
</evidence>
<evidence type="ECO:0000313" key="2">
    <source>
        <dbReference type="EMBL" id="CAL8075361.1"/>
    </source>
</evidence>
<protein>
    <submittedName>
        <fullName evidence="2">Uncharacterized protein</fullName>
    </submittedName>
</protein>
<sequence>MYPTADPNRNLVSLPPQHFYVPPTQSRPPPFVYAPIVPTLPDYLSGLISTTLSAHLNPNQNYQGSGNPRAPITQPMNFPMPSPPPNFFQQQRLPHISSFLEPPRLRRPPPNSTWTNQQTGIQAIQAQNYRNQPEFTLVRHWHTSYNRGFLESRQQEYPPRQVVAVQGSGFTPTGRVQHYQNQVPEFGRQSQTWREQRINNIQRFQGIGTMPGRTQGESEQRHRQVSMTYEEGAGAQPSSSQQNARTGREMTVDYNVPRKRIVPMYNEAAQQFLEEVAELRTKPLSSDEYLEMVNIVNGEPAPFYDDELRGRRRGREHIGRSEGLKLFYARVVQKRYIEKQDNVPKGCGLSYEREKNRFAKQKEQLAMLNCKEFLTYFVGVINAQNRRAEAASAIGATATLVRSDAK</sequence>
<proteinExistence type="predicted"/>
<accession>A0ABP1PYD8</accession>
<comment type="caution">
    <text evidence="2">The sequence shown here is derived from an EMBL/GenBank/DDBJ whole genome shotgun (WGS) entry which is preliminary data.</text>
</comment>
<name>A0ABP1PYD8_9HEXA</name>
<organism evidence="2 3">
    <name type="scientific">Orchesella dallaii</name>
    <dbReference type="NCBI Taxonomy" id="48710"/>
    <lineage>
        <taxon>Eukaryota</taxon>
        <taxon>Metazoa</taxon>
        <taxon>Ecdysozoa</taxon>
        <taxon>Arthropoda</taxon>
        <taxon>Hexapoda</taxon>
        <taxon>Collembola</taxon>
        <taxon>Entomobryomorpha</taxon>
        <taxon>Entomobryoidea</taxon>
        <taxon>Orchesellidae</taxon>
        <taxon>Orchesellinae</taxon>
        <taxon>Orchesella</taxon>
    </lineage>
</organism>
<dbReference type="EMBL" id="CAXLJM020000008">
    <property type="protein sequence ID" value="CAL8075361.1"/>
    <property type="molecule type" value="Genomic_DNA"/>
</dbReference>
<evidence type="ECO:0000313" key="3">
    <source>
        <dbReference type="Proteomes" id="UP001642540"/>
    </source>
</evidence>
<keyword evidence="3" id="KW-1185">Reference proteome</keyword>
<feature type="compositionally biased region" description="Polar residues" evidence="1">
    <location>
        <begin position="236"/>
        <end position="245"/>
    </location>
</feature>
<feature type="region of interest" description="Disordered" evidence="1">
    <location>
        <begin position="207"/>
        <end position="248"/>
    </location>
</feature>
<dbReference type="Proteomes" id="UP001642540">
    <property type="component" value="Unassembled WGS sequence"/>
</dbReference>
<feature type="region of interest" description="Disordered" evidence="1">
    <location>
        <begin position="1"/>
        <end position="25"/>
    </location>
</feature>